<organism evidence="1 2">
    <name type="scientific">Chrysodeixis includens</name>
    <name type="common">Soybean looper</name>
    <name type="synonym">Pseudoplusia includens</name>
    <dbReference type="NCBI Taxonomy" id="689277"/>
    <lineage>
        <taxon>Eukaryota</taxon>
        <taxon>Metazoa</taxon>
        <taxon>Ecdysozoa</taxon>
        <taxon>Arthropoda</taxon>
        <taxon>Hexapoda</taxon>
        <taxon>Insecta</taxon>
        <taxon>Pterygota</taxon>
        <taxon>Neoptera</taxon>
        <taxon>Endopterygota</taxon>
        <taxon>Lepidoptera</taxon>
        <taxon>Glossata</taxon>
        <taxon>Ditrysia</taxon>
        <taxon>Noctuoidea</taxon>
        <taxon>Noctuidae</taxon>
        <taxon>Plusiinae</taxon>
        <taxon>Chrysodeixis</taxon>
    </lineage>
</organism>
<dbReference type="GO" id="GO:0005549">
    <property type="term" value="F:odorant binding"/>
    <property type="evidence" value="ECO:0007669"/>
    <property type="project" value="InterPro"/>
</dbReference>
<dbReference type="OrthoDB" id="6618046at2759"/>
<dbReference type="SMART" id="SM00708">
    <property type="entry name" value="PhBP"/>
    <property type="match status" value="1"/>
</dbReference>
<evidence type="ECO:0000313" key="1">
    <source>
        <dbReference type="EMBL" id="CAH0625400.1"/>
    </source>
</evidence>
<sequence>MYFSKQKKIVWTAKVTDEEKAAIRAAVAPLIAECSQQHGVSEDDIKAAKESHSADNLNPCFMGCFFKKAGIFDADGKLDIATGLTKLQKFVKDPETVSKFEQVGKECASVNDQAVSDGDAGCERAKLLVACALEHKTDIPI</sequence>
<dbReference type="CDD" id="cd23992">
    <property type="entry name" value="PBP_GOBP"/>
    <property type="match status" value="1"/>
</dbReference>
<dbReference type="Proteomes" id="UP001154114">
    <property type="component" value="Chromosome 7"/>
</dbReference>
<dbReference type="Gene3D" id="1.10.238.20">
    <property type="entry name" value="Pheromone/general odorant binding protein domain"/>
    <property type="match status" value="1"/>
</dbReference>
<reference evidence="1" key="1">
    <citation type="submission" date="2021-12" db="EMBL/GenBank/DDBJ databases">
        <authorList>
            <person name="King R."/>
        </authorList>
    </citation>
    <scope>NUCLEOTIDE SEQUENCE</scope>
</reference>
<dbReference type="InterPro" id="IPR036728">
    <property type="entry name" value="PBP_GOBP_sf"/>
</dbReference>
<dbReference type="SUPFAM" id="SSF47565">
    <property type="entry name" value="Insect pheromone/odorant-binding proteins"/>
    <property type="match status" value="1"/>
</dbReference>
<accession>A0A9P0FXC5</accession>
<protein>
    <submittedName>
        <fullName evidence="1">Uncharacterized protein</fullName>
    </submittedName>
</protein>
<name>A0A9P0FXC5_CHRIL</name>
<dbReference type="Pfam" id="PF01395">
    <property type="entry name" value="PBP_GOBP"/>
    <property type="match status" value="1"/>
</dbReference>
<keyword evidence="2" id="KW-1185">Reference proteome</keyword>
<proteinExistence type="predicted"/>
<dbReference type="EMBL" id="LR824010">
    <property type="protein sequence ID" value="CAH0625400.1"/>
    <property type="molecule type" value="Genomic_DNA"/>
</dbReference>
<gene>
    <name evidence="1" type="ORF">CINC_LOCUS12014</name>
</gene>
<evidence type="ECO:0000313" key="2">
    <source>
        <dbReference type="Proteomes" id="UP001154114"/>
    </source>
</evidence>
<dbReference type="InterPro" id="IPR006170">
    <property type="entry name" value="PBP/GOBP"/>
</dbReference>
<dbReference type="AlphaFoldDB" id="A0A9P0FXC5"/>